<dbReference type="EC" id="2.4.1.122" evidence="4"/>
<evidence type="ECO:0000256" key="7">
    <source>
        <dbReference type="ARBA" id="ARBA00022692"/>
    </source>
</evidence>
<dbReference type="Gene3D" id="3.90.550.50">
    <property type="match status" value="1"/>
</dbReference>
<dbReference type="Pfam" id="PF02434">
    <property type="entry name" value="Fringe"/>
    <property type="match status" value="1"/>
</dbReference>
<dbReference type="PANTHER" id="PTHR23033">
    <property type="entry name" value="BETA1,3-GALACTOSYLTRANSFERASE"/>
    <property type="match status" value="1"/>
</dbReference>
<evidence type="ECO:0000256" key="5">
    <source>
        <dbReference type="ARBA" id="ARBA00022676"/>
    </source>
</evidence>
<keyword evidence="8" id="KW-0547">Nucleotide-binding</keyword>
<organism evidence="13 14">
    <name type="scientific">Brachionus plicatilis</name>
    <name type="common">Marine rotifer</name>
    <name type="synonym">Brachionus muelleri</name>
    <dbReference type="NCBI Taxonomy" id="10195"/>
    <lineage>
        <taxon>Eukaryota</taxon>
        <taxon>Metazoa</taxon>
        <taxon>Spiralia</taxon>
        <taxon>Gnathifera</taxon>
        <taxon>Rotifera</taxon>
        <taxon>Eurotatoria</taxon>
        <taxon>Monogononta</taxon>
        <taxon>Pseudotrocha</taxon>
        <taxon>Ploima</taxon>
        <taxon>Brachionidae</taxon>
        <taxon>Brachionus</taxon>
    </lineage>
</organism>
<dbReference type="GO" id="GO:0000166">
    <property type="term" value="F:nucleotide binding"/>
    <property type="evidence" value="ECO:0007669"/>
    <property type="project" value="UniProtKB-KW"/>
</dbReference>
<dbReference type="STRING" id="10195.A0A3M7SPG8"/>
<keyword evidence="6 13" id="KW-0808">Transferase</keyword>
<dbReference type="EMBL" id="REGN01000985">
    <property type="protein sequence ID" value="RNA37744.1"/>
    <property type="molecule type" value="Genomic_DNA"/>
</dbReference>
<comment type="caution">
    <text evidence="13">The sequence shown here is derived from an EMBL/GenBank/DDBJ whole genome shotgun (WGS) entry which is preliminary data.</text>
</comment>
<feature type="domain" description="Fringe-like glycosyltransferase" evidence="12">
    <location>
        <begin position="65"/>
        <end position="163"/>
    </location>
</feature>
<evidence type="ECO:0000256" key="9">
    <source>
        <dbReference type="ARBA" id="ARBA00022968"/>
    </source>
</evidence>
<dbReference type="InterPro" id="IPR026050">
    <property type="entry name" value="C1GALT1/C1GALT1_chp1"/>
</dbReference>
<comment type="pathway">
    <text evidence="2">Protein modification; protein glycosylation.</text>
</comment>
<dbReference type="PANTHER" id="PTHR23033:SF14">
    <property type="entry name" value="GLYCOPROTEIN-N-ACETYLGALACTOSAMINE 3-BETA-GALACTOSYLTRANSFERASE 1-RELATED"/>
    <property type="match status" value="1"/>
</dbReference>
<name>A0A3M7SPG8_BRAPC</name>
<evidence type="ECO:0000256" key="4">
    <source>
        <dbReference type="ARBA" id="ARBA00012557"/>
    </source>
</evidence>
<comment type="subcellular location">
    <subcellularLocation>
        <location evidence="1">Membrane</location>
        <topology evidence="1">Single-pass type II membrane protein</topology>
    </subcellularLocation>
</comment>
<keyword evidence="7" id="KW-0812">Transmembrane</keyword>
<keyword evidence="11" id="KW-0472">Membrane</keyword>
<evidence type="ECO:0000256" key="10">
    <source>
        <dbReference type="ARBA" id="ARBA00022989"/>
    </source>
</evidence>
<proteinExistence type="inferred from homology"/>
<gene>
    <name evidence="13" type="ORF">BpHYR1_030280</name>
</gene>
<dbReference type="InterPro" id="IPR003378">
    <property type="entry name" value="Fringe-like_glycosylTrfase"/>
</dbReference>
<keyword evidence="9" id="KW-0735">Signal-anchor</keyword>
<reference evidence="13 14" key="1">
    <citation type="journal article" date="2018" name="Sci. Rep.">
        <title>Genomic signatures of local adaptation to the degree of environmental predictability in rotifers.</title>
        <authorList>
            <person name="Franch-Gras L."/>
            <person name="Hahn C."/>
            <person name="Garcia-Roger E.M."/>
            <person name="Carmona M.J."/>
            <person name="Serra M."/>
            <person name="Gomez A."/>
        </authorList>
    </citation>
    <scope>NUCLEOTIDE SEQUENCE [LARGE SCALE GENOMIC DNA]</scope>
    <source>
        <strain evidence="13">HYR1</strain>
    </source>
</reference>
<evidence type="ECO:0000256" key="2">
    <source>
        <dbReference type="ARBA" id="ARBA00004922"/>
    </source>
</evidence>
<evidence type="ECO:0000259" key="12">
    <source>
        <dbReference type="Pfam" id="PF02434"/>
    </source>
</evidence>
<evidence type="ECO:0000256" key="6">
    <source>
        <dbReference type="ARBA" id="ARBA00022679"/>
    </source>
</evidence>
<dbReference type="OrthoDB" id="414175at2759"/>
<dbReference type="GO" id="GO:0016263">
    <property type="term" value="F:glycoprotein-N-acetylgalactosamine 3-beta-galactosyltransferase activity"/>
    <property type="evidence" value="ECO:0007669"/>
    <property type="project" value="UniProtKB-EC"/>
</dbReference>
<dbReference type="AlphaFoldDB" id="A0A3M7SPG8"/>
<dbReference type="GO" id="GO:0016020">
    <property type="term" value="C:membrane"/>
    <property type="evidence" value="ECO:0007669"/>
    <property type="project" value="UniProtKB-SubCell"/>
</dbReference>
<evidence type="ECO:0000313" key="13">
    <source>
        <dbReference type="EMBL" id="RNA37744.1"/>
    </source>
</evidence>
<keyword evidence="5 13" id="KW-0328">Glycosyltransferase</keyword>
<keyword evidence="14" id="KW-1185">Reference proteome</keyword>
<keyword evidence="10" id="KW-1133">Transmembrane helix</keyword>
<evidence type="ECO:0000256" key="3">
    <source>
        <dbReference type="ARBA" id="ARBA00006462"/>
    </source>
</evidence>
<evidence type="ECO:0000256" key="11">
    <source>
        <dbReference type="ARBA" id="ARBA00023136"/>
    </source>
</evidence>
<evidence type="ECO:0000313" key="14">
    <source>
        <dbReference type="Proteomes" id="UP000276133"/>
    </source>
</evidence>
<dbReference type="Proteomes" id="UP000276133">
    <property type="component" value="Unassembled WGS sequence"/>
</dbReference>
<comment type="similarity">
    <text evidence="3">Belongs to the glycosyltransferase 31 family. Beta3-Gal-T subfamily.</text>
</comment>
<evidence type="ECO:0000256" key="8">
    <source>
        <dbReference type="ARBA" id="ARBA00022741"/>
    </source>
</evidence>
<evidence type="ECO:0000256" key="1">
    <source>
        <dbReference type="ARBA" id="ARBA00004606"/>
    </source>
</evidence>
<protein>
    <recommendedName>
        <fullName evidence="4">N-acetylgalactosaminide beta-1,3-galactosyltransferase</fullName>
        <ecNumber evidence="4">2.4.1.122</ecNumber>
    </recommendedName>
</protein>
<sequence>MVYNTWAQKCDNFKFILKFTPNLSVKNNKVYLNGIDIELPAHTILDPGIVNETYRKLTDKTYLSLIYIDKHYSDYDWYLKADDDTYVFIDNLRKFVSSKNSTEPTTFGFDFSRYVKNGYHSGGAGYIISKEALRRIAHQLRNNYSSCPNRGVEDVDVASCFRTVQVYPGFSRDFLGRERFHPLPIKNLYYGRFPKWFLKFSAQVPAKGLKCCSDESISFHYMRPVDQYRIHALVQQFENLPSNCNRKLRFIDIVHEILG</sequence>
<accession>A0A3M7SPG8</accession>